<evidence type="ECO:0000313" key="2">
    <source>
        <dbReference type="Proteomes" id="UP000295063"/>
    </source>
</evidence>
<organism evidence="1 2">
    <name type="scientific">Anaerospora hongkongensis</name>
    <dbReference type="NCBI Taxonomy" id="244830"/>
    <lineage>
        <taxon>Bacteria</taxon>
        <taxon>Bacillati</taxon>
        <taxon>Bacillota</taxon>
        <taxon>Negativicutes</taxon>
        <taxon>Selenomonadales</taxon>
        <taxon>Sporomusaceae</taxon>
        <taxon>Anaerospora</taxon>
    </lineage>
</organism>
<proteinExistence type="predicted"/>
<dbReference type="RefSeq" id="WP_132074061.1">
    <property type="nucleotide sequence ID" value="NZ_SLUI01000001.1"/>
</dbReference>
<accession>A0A4R1QAK3</accession>
<protein>
    <submittedName>
        <fullName evidence="1">Uncharacterized protein</fullName>
    </submittedName>
</protein>
<evidence type="ECO:0000313" key="1">
    <source>
        <dbReference type="EMBL" id="TCL39955.1"/>
    </source>
</evidence>
<comment type="caution">
    <text evidence="1">The sequence shown here is derived from an EMBL/GenBank/DDBJ whole genome shotgun (WGS) entry which is preliminary data.</text>
</comment>
<reference evidence="1 2" key="1">
    <citation type="submission" date="2019-03" db="EMBL/GenBank/DDBJ databases">
        <title>Genomic Encyclopedia of Type Strains, Phase IV (KMG-IV): sequencing the most valuable type-strain genomes for metagenomic binning, comparative biology and taxonomic classification.</title>
        <authorList>
            <person name="Goeker M."/>
        </authorList>
    </citation>
    <scope>NUCLEOTIDE SEQUENCE [LARGE SCALE GENOMIC DNA]</scope>
    <source>
        <strain evidence="1 2">DSM 15969</strain>
    </source>
</reference>
<keyword evidence="2" id="KW-1185">Reference proteome</keyword>
<gene>
    <name evidence="1" type="ORF">EV210_101153</name>
</gene>
<dbReference type="Proteomes" id="UP000295063">
    <property type="component" value="Unassembled WGS sequence"/>
</dbReference>
<dbReference type="EMBL" id="SLUI01000001">
    <property type="protein sequence ID" value="TCL39955.1"/>
    <property type="molecule type" value="Genomic_DNA"/>
</dbReference>
<name>A0A4R1QAK3_9FIRM</name>
<sequence>MSIIKTLVIKVRLKLRDMDAAKYSAYEVMDAINETISELRQVVKLYYKQMTFPIPDAVKLKESDETGWPDDFDSLIIDHSLILLSAGDYATKEEAKSYWKSKVISLAGTFKKEKIMQADCWNLRYNDEIEDDEEVGESG</sequence>
<dbReference type="AlphaFoldDB" id="A0A4R1QAK3"/>